<dbReference type="SUPFAM" id="SSF52096">
    <property type="entry name" value="ClpP/crotonase"/>
    <property type="match status" value="1"/>
</dbReference>
<dbReference type="InterPro" id="IPR029045">
    <property type="entry name" value="ClpP/crotonase-like_dom_sf"/>
</dbReference>
<evidence type="ECO:0000313" key="3">
    <source>
        <dbReference type="Proteomes" id="UP001352263"/>
    </source>
</evidence>
<dbReference type="PANTHER" id="PTHR43459">
    <property type="entry name" value="ENOYL-COA HYDRATASE"/>
    <property type="match status" value="1"/>
</dbReference>
<dbReference type="EMBL" id="JAWIIV010000008">
    <property type="protein sequence ID" value="MEC4719896.1"/>
    <property type="molecule type" value="Genomic_DNA"/>
</dbReference>
<evidence type="ECO:0000256" key="1">
    <source>
        <dbReference type="ARBA" id="ARBA00005254"/>
    </source>
</evidence>
<organism evidence="2 3">
    <name type="scientific">Noviherbaspirillum album</name>
    <dbReference type="NCBI Taxonomy" id="3080276"/>
    <lineage>
        <taxon>Bacteria</taxon>
        <taxon>Pseudomonadati</taxon>
        <taxon>Pseudomonadota</taxon>
        <taxon>Betaproteobacteria</taxon>
        <taxon>Burkholderiales</taxon>
        <taxon>Oxalobacteraceae</taxon>
        <taxon>Noviherbaspirillum</taxon>
    </lineage>
</organism>
<reference evidence="2 3" key="1">
    <citation type="submission" date="2023-10" db="EMBL/GenBank/DDBJ databases">
        <title>Noviherbaspirillum sp. CPCC 100848 genome assembly.</title>
        <authorList>
            <person name="Li X.Y."/>
            <person name="Fang X.M."/>
        </authorList>
    </citation>
    <scope>NUCLEOTIDE SEQUENCE [LARGE SCALE GENOMIC DNA]</scope>
    <source>
        <strain evidence="2 3">CPCC 100848</strain>
    </source>
</reference>
<dbReference type="Proteomes" id="UP001352263">
    <property type="component" value="Unassembled WGS sequence"/>
</dbReference>
<dbReference type="Gene3D" id="1.10.12.10">
    <property type="entry name" value="Lyase 2-enoyl-coa Hydratase, Chain A, domain 2"/>
    <property type="match status" value="1"/>
</dbReference>
<proteinExistence type="inferred from homology"/>
<sequence length="261" mass="27470">MAHADGPVLLRREGAVAQLVLNRPRNHNALDVEAAQALHACCSELSGDPGVRAVIIRGEGASFGVGGDLASLRHDAPATAMALIEPLHASIKMLAALDAPVIASLRGNVAGGSMSLAMACDLAIAADDARFNLAYINVAASCDLSGSWHLPRLVGLRNAMAIALLGESLDVREALRLGLVNRVVPAAELDAATDALASRIAAGPTLAYGRMKRLMRQSFDNDLPAQLDAERDNFRASASTEDFREALDAFFGKRAPRFVGR</sequence>
<dbReference type="Gene3D" id="3.90.226.10">
    <property type="entry name" value="2-enoyl-CoA Hydratase, Chain A, domain 1"/>
    <property type="match status" value="1"/>
</dbReference>
<comment type="caution">
    <text evidence="2">The sequence shown here is derived from an EMBL/GenBank/DDBJ whole genome shotgun (WGS) entry which is preliminary data.</text>
</comment>
<dbReference type="RefSeq" id="WP_326506605.1">
    <property type="nucleotide sequence ID" value="NZ_JAWIIV010000008.1"/>
</dbReference>
<accession>A0ABU6J8D5</accession>
<name>A0ABU6J8D5_9BURK</name>
<protein>
    <submittedName>
        <fullName evidence="2">Enoyl-CoA hydratase-related protein</fullName>
    </submittedName>
</protein>
<comment type="similarity">
    <text evidence="1">Belongs to the enoyl-CoA hydratase/isomerase family.</text>
</comment>
<evidence type="ECO:0000313" key="2">
    <source>
        <dbReference type="EMBL" id="MEC4719896.1"/>
    </source>
</evidence>
<dbReference type="InterPro" id="IPR001753">
    <property type="entry name" value="Enoyl-CoA_hydra/iso"/>
</dbReference>
<keyword evidence="3" id="KW-1185">Reference proteome</keyword>
<gene>
    <name evidence="2" type="ORF">RY831_12100</name>
</gene>
<dbReference type="PANTHER" id="PTHR43459:SF1">
    <property type="entry name" value="EG:BACN32G11.4 PROTEIN"/>
    <property type="match status" value="1"/>
</dbReference>
<dbReference type="CDD" id="cd06558">
    <property type="entry name" value="crotonase-like"/>
    <property type="match status" value="1"/>
</dbReference>
<dbReference type="Pfam" id="PF00378">
    <property type="entry name" value="ECH_1"/>
    <property type="match status" value="1"/>
</dbReference>
<dbReference type="InterPro" id="IPR014748">
    <property type="entry name" value="Enoyl-CoA_hydra_C"/>
</dbReference>